<evidence type="ECO:0000256" key="1">
    <source>
        <dbReference type="SAM" id="MobiDB-lite"/>
    </source>
</evidence>
<dbReference type="Proteomes" id="UP000789572">
    <property type="component" value="Unassembled WGS sequence"/>
</dbReference>
<protein>
    <submittedName>
        <fullName evidence="2">2832_t:CDS:1</fullName>
    </submittedName>
</protein>
<accession>A0A9N9C6N6</accession>
<comment type="caution">
    <text evidence="2">The sequence shown here is derived from an EMBL/GenBank/DDBJ whole genome shotgun (WGS) entry which is preliminary data.</text>
</comment>
<evidence type="ECO:0000313" key="2">
    <source>
        <dbReference type="EMBL" id="CAG8589976.1"/>
    </source>
</evidence>
<dbReference type="EMBL" id="CAJVPJ010001407">
    <property type="protein sequence ID" value="CAG8589976.1"/>
    <property type="molecule type" value="Genomic_DNA"/>
</dbReference>
<proteinExistence type="predicted"/>
<feature type="compositionally biased region" description="Polar residues" evidence="1">
    <location>
        <begin position="108"/>
        <end position="126"/>
    </location>
</feature>
<reference evidence="2" key="1">
    <citation type="submission" date="2021-06" db="EMBL/GenBank/DDBJ databases">
        <authorList>
            <person name="Kallberg Y."/>
            <person name="Tangrot J."/>
            <person name="Rosling A."/>
        </authorList>
    </citation>
    <scope>NUCLEOTIDE SEQUENCE</scope>
    <source>
        <strain evidence="2">IA702</strain>
    </source>
</reference>
<dbReference type="AlphaFoldDB" id="A0A9N9C6N6"/>
<feature type="region of interest" description="Disordered" evidence="1">
    <location>
        <begin position="108"/>
        <end position="132"/>
    </location>
</feature>
<sequence length="207" mass="23786">MDTVIRFILSDVQNSTSERHPGREQSVPDFHQLDQNFDGSLEFTPCVILERLHRDLEGIEESKRNRKEDADEKDRLTFDLDRHSGRNKNIVFFVLTLDLPPSPLFQGSVDSNTSRVSNGAGPSTRQVGYLPKPIDTRGRHEGYWHTESPSMVRMQDLIVGDKCTDNILERELYPENSRLEPNDDFVSMCIVGAPPDIFKLKHQYRES</sequence>
<name>A0A9N9C6N6_9GLOM</name>
<evidence type="ECO:0000313" key="3">
    <source>
        <dbReference type="Proteomes" id="UP000789572"/>
    </source>
</evidence>
<organism evidence="2 3">
    <name type="scientific">Paraglomus occultum</name>
    <dbReference type="NCBI Taxonomy" id="144539"/>
    <lineage>
        <taxon>Eukaryota</taxon>
        <taxon>Fungi</taxon>
        <taxon>Fungi incertae sedis</taxon>
        <taxon>Mucoromycota</taxon>
        <taxon>Glomeromycotina</taxon>
        <taxon>Glomeromycetes</taxon>
        <taxon>Paraglomerales</taxon>
        <taxon>Paraglomeraceae</taxon>
        <taxon>Paraglomus</taxon>
    </lineage>
</organism>
<keyword evidence="3" id="KW-1185">Reference proteome</keyword>
<gene>
    <name evidence="2" type="ORF">POCULU_LOCUS6923</name>
</gene>